<accession>A0A833S900</accession>
<feature type="compositionally biased region" description="Low complexity" evidence="1">
    <location>
        <begin position="1"/>
        <end position="10"/>
    </location>
</feature>
<organism evidence="2 3">
    <name type="scientific">Frieseomelitta varia</name>
    <dbReference type="NCBI Taxonomy" id="561572"/>
    <lineage>
        <taxon>Eukaryota</taxon>
        <taxon>Metazoa</taxon>
        <taxon>Ecdysozoa</taxon>
        <taxon>Arthropoda</taxon>
        <taxon>Hexapoda</taxon>
        <taxon>Insecta</taxon>
        <taxon>Pterygota</taxon>
        <taxon>Neoptera</taxon>
        <taxon>Endopterygota</taxon>
        <taxon>Hymenoptera</taxon>
        <taxon>Apocrita</taxon>
        <taxon>Aculeata</taxon>
        <taxon>Apoidea</taxon>
        <taxon>Anthophila</taxon>
        <taxon>Apidae</taxon>
        <taxon>Frieseomelitta</taxon>
    </lineage>
</organism>
<evidence type="ECO:0000256" key="1">
    <source>
        <dbReference type="SAM" id="MobiDB-lite"/>
    </source>
</evidence>
<sequence length="98" mass="10918">MLFDSSSSSGSGSGSGSDSDKSDKWDAPAQSSNHSTETKVKLKNESSREWDENPDIYGIRRSGRSRKEPERLATQRESDSDSRKKFKKRGNDNLGLTF</sequence>
<protein>
    <submittedName>
        <fullName evidence="2">Uncharacterized protein</fullName>
    </submittedName>
</protein>
<feature type="region of interest" description="Disordered" evidence="1">
    <location>
        <begin position="1"/>
        <end position="98"/>
    </location>
</feature>
<evidence type="ECO:0000313" key="2">
    <source>
        <dbReference type="EMBL" id="KAF3428121.1"/>
    </source>
</evidence>
<evidence type="ECO:0000313" key="3">
    <source>
        <dbReference type="Proteomes" id="UP000655588"/>
    </source>
</evidence>
<name>A0A833S900_9HYME</name>
<feature type="compositionally biased region" description="Basic and acidic residues" evidence="1">
    <location>
        <begin position="36"/>
        <end position="51"/>
    </location>
</feature>
<dbReference type="AlphaFoldDB" id="A0A833S900"/>
<proteinExistence type="predicted"/>
<comment type="caution">
    <text evidence="2">The sequence shown here is derived from an EMBL/GenBank/DDBJ whole genome shotgun (WGS) entry which is preliminary data.</text>
</comment>
<gene>
    <name evidence="2" type="ORF">E2986_11945</name>
</gene>
<keyword evidence="3" id="KW-1185">Reference proteome</keyword>
<reference evidence="2" key="1">
    <citation type="submission" date="2019-11" db="EMBL/GenBank/DDBJ databases">
        <title>The nuclear and mitochondrial genomes of Frieseomelitta varia - a highly eusocial stingless bee (Meliponini) with a permanently sterile worker caste.</title>
        <authorList>
            <person name="Freitas F.C.P."/>
            <person name="Lourenco A.P."/>
            <person name="Nunes F.M.F."/>
            <person name="Paschoal A.R."/>
            <person name="Abreu F.C.P."/>
            <person name="Barbin F.O."/>
            <person name="Bataglia L."/>
            <person name="Cardoso-Junior C.A.M."/>
            <person name="Cervoni M.S."/>
            <person name="Silva S.R."/>
            <person name="Dalarmi F."/>
            <person name="Del Lama M.A."/>
            <person name="Depintor T.S."/>
            <person name="Ferreira K.M."/>
            <person name="Goria P.S."/>
            <person name="Jaskot M.C."/>
            <person name="Lago D.C."/>
            <person name="Luna-Lucena D."/>
            <person name="Moda L.M."/>
            <person name="Nascimento L."/>
            <person name="Pedrino M."/>
            <person name="Rabico F.O."/>
            <person name="Sanches F.C."/>
            <person name="Santos D.E."/>
            <person name="Santos C.G."/>
            <person name="Vieira J."/>
            <person name="Lopes T.F."/>
            <person name="Barchuk A.R."/>
            <person name="Hartfelder K."/>
            <person name="Simoes Z.L.P."/>
            <person name="Bitondi M.M.G."/>
            <person name="Pinheiro D.G."/>
        </authorList>
    </citation>
    <scope>NUCLEOTIDE SEQUENCE</scope>
    <source>
        <strain evidence="2">USP_RPSP 00005682</strain>
        <tissue evidence="2">Whole individual</tissue>
    </source>
</reference>
<dbReference type="EMBL" id="WNWW01000231">
    <property type="protein sequence ID" value="KAF3428121.1"/>
    <property type="molecule type" value="Genomic_DNA"/>
</dbReference>
<dbReference type="Proteomes" id="UP000655588">
    <property type="component" value="Unassembled WGS sequence"/>
</dbReference>
<feature type="compositionally biased region" description="Basic and acidic residues" evidence="1">
    <location>
        <begin position="65"/>
        <end position="83"/>
    </location>
</feature>